<organism evidence="9 10">
    <name type="scientific">Granulicella rosea</name>
    <dbReference type="NCBI Taxonomy" id="474952"/>
    <lineage>
        <taxon>Bacteria</taxon>
        <taxon>Pseudomonadati</taxon>
        <taxon>Acidobacteriota</taxon>
        <taxon>Terriglobia</taxon>
        <taxon>Terriglobales</taxon>
        <taxon>Acidobacteriaceae</taxon>
        <taxon>Granulicella</taxon>
    </lineage>
</organism>
<feature type="domain" description="Response regulatory" evidence="8">
    <location>
        <begin position="76"/>
        <end position="190"/>
    </location>
</feature>
<dbReference type="PROSITE" id="PS50110">
    <property type="entry name" value="RESPONSE_REGULATORY"/>
    <property type="match status" value="1"/>
</dbReference>
<proteinExistence type="predicted"/>
<dbReference type="Pfam" id="PF25601">
    <property type="entry name" value="AAA_lid_14"/>
    <property type="match status" value="1"/>
</dbReference>
<keyword evidence="3" id="KW-0805">Transcription regulation</keyword>
<dbReference type="SUPFAM" id="SSF52172">
    <property type="entry name" value="CheY-like"/>
    <property type="match status" value="1"/>
</dbReference>
<dbReference type="GO" id="GO:0000160">
    <property type="term" value="P:phosphorelay signal transduction system"/>
    <property type="evidence" value="ECO:0007669"/>
    <property type="project" value="InterPro"/>
</dbReference>
<dbReference type="InterPro" id="IPR009057">
    <property type="entry name" value="Homeodomain-like_sf"/>
</dbReference>
<dbReference type="GO" id="GO:0006355">
    <property type="term" value="P:regulation of DNA-templated transcription"/>
    <property type="evidence" value="ECO:0007669"/>
    <property type="project" value="InterPro"/>
</dbReference>
<dbReference type="Pfam" id="PF00072">
    <property type="entry name" value="Response_reg"/>
    <property type="match status" value="1"/>
</dbReference>
<dbReference type="Gene3D" id="3.40.50.300">
    <property type="entry name" value="P-loop containing nucleotide triphosphate hydrolases"/>
    <property type="match status" value="1"/>
</dbReference>
<dbReference type="Proteomes" id="UP000198356">
    <property type="component" value="Unassembled WGS sequence"/>
</dbReference>
<dbReference type="Gene3D" id="1.10.8.60">
    <property type="match status" value="1"/>
</dbReference>
<keyword evidence="10" id="KW-1185">Reference proteome</keyword>
<reference evidence="9 10" key="1">
    <citation type="submission" date="2017-06" db="EMBL/GenBank/DDBJ databases">
        <authorList>
            <person name="Kim H.J."/>
            <person name="Triplett B.A."/>
        </authorList>
    </citation>
    <scope>NUCLEOTIDE SEQUENCE [LARGE SCALE GENOMIC DNA]</scope>
    <source>
        <strain evidence="9 10">DSM 18704</strain>
    </source>
</reference>
<accession>A0A239ICR6</accession>
<evidence type="ECO:0000256" key="1">
    <source>
        <dbReference type="ARBA" id="ARBA00022741"/>
    </source>
</evidence>
<keyword evidence="1" id="KW-0547">Nucleotide-binding</keyword>
<dbReference type="SMART" id="SM00448">
    <property type="entry name" value="REC"/>
    <property type="match status" value="1"/>
</dbReference>
<dbReference type="Pfam" id="PF02954">
    <property type="entry name" value="HTH_8"/>
    <property type="match status" value="1"/>
</dbReference>
<evidence type="ECO:0000313" key="10">
    <source>
        <dbReference type="Proteomes" id="UP000198356"/>
    </source>
</evidence>
<protein>
    <submittedName>
        <fullName evidence="9">Two-component system, NtrC family, response regulator HydG</fullName>
    </submittedName>
</protein>
<dbReference type="PRINTS" id="PR01590">
    <property type="entry name" value="HTHFIS"/>
</dbReference>
<dbReference type="Gene3D" id="1.10.10.60">
    <property type="entry name" value="Homeodomain-like"/>
    <property type="match status" value="1"/>
</dbReference>
<dbReference type="CDD" id="cd00009">
    <property type="entry name" value="AAA"/>
    <property type="match status" value="1"/>
</dbReference>
<feature type="compositionally biased region" description="Polar residues" evidence="6">
    <location>
        <begin position="16"/>
        <end position="31"/>
    </location>
</feature>
<dbReference type="Gene3D" id="3.40.50.2300">
    <property type="match status" value="1"/>
</dbReference>
<dbReference type="PANTHER" id="PTHR32071">
    <property type="entry name" value="TRANSCRIPTIONAL REGULATORY PROTEIN"/>
    <property type="match status" value="1"/>
</dbReference>
<evidence type="ECO:0000256" key="6">
    <source>
        <dbReference type="SAM" id="MobiDB-lite"/>
    </source>
</evidence>
<dbReference type="SUPFAM" id="SSF46689">
    <property type="entry name" value="Homeodomain-like"/>
    <property type="match status" value="1"/>
</dbReference>
<dbReference type="PROSITE" id="PS50045">
    <property type="entry name" value="SIGMA54_INTERACT_4"/>
    <property type="match status" value="1"/>
</dbReference>
<gene>
    <name evidence="9" type="ORF">SAMN05421770_10354</name>
</gene>
<dbReference type="InterPro" id="IPR058031">
    <property type="entry name" value="AAA_lid_NorR"/>
</dbReference>
<evidence type="ECO:0000256" key="5">
    <source>
        <dbReference type="PROSITE-ProRule" id="PRU00169"/>
    </source>
</evidence>
<dbReference type="InterPro" id="IPR003593">
    <property type="entry name" value="AAA+_ATPase"/>
</dbReference>
<sequence>MHMKPRPSIDGLPPDSSRTPGSASASGTPSLATARPTAGVGVGAASGLLVGMASREQLRDLQVSAVTATYKTASLHLLVVDDDESIRQACSEIATQMGFVVVSAESATEARAILKHQRMDMILMDLKLPGGGGLPLLEEVKSLHPEAGVVVMTAFATVSSAVEAMRIGAGDYLTKPFSLEELTTILDRTGRRVVFDAESRRLREKLRAQKGMGHLIGSSPEMEKLYRILSKVAGSTHPVMILGEAGTGKERVARTIHFNGPNSTAPFVPVDCGSLLPALIESELFGHVKGAFPGAMRAKDGLLSAPTGGTLFLDEIGELPLDLQAKLLRALQEREVRPMGGTTPAPITVRVLAATNRDLSAMVDQGRFRRDLYFRLNVVNLRIPALRDRRQDIPELAQYVLDRVQRETGVFHTFSDDALRAMTAYDWPGNLRELESAIERACALSSGPVVHMGDLPTQLQSVALREAPVAAAAHPPVAGEAAANAFAASQEGIAAPAGIVSIAEMEKHAILGTIRQLKGDKLMAAKLLGIGKTTLYRKLKEYGITEDIETGD</sequence>
<dbReference type="InterPro" id="IPR002078">
    <property type="entry name" value="Sigma_54_int"/>
</dbReference>
<feature type="region of interest" description="Disordered" evidence="6">
    <location>
        <begin position="1"/>
        <end position="37"/>
    </location>
</feature>
<keyword evidence="2" id="KW-0067">ATP-binding</keyword>
<name>A0A239ICR6_9BACT</name>
<dbReference type="GO" id="GO:0005524">
    <property type="term" value="F:ATP binding"/>
    <property type="evidence" value="ECO:0007669"/>
    <property type="project" value="UniProtKB-KW"/>
</dbReference>
<evidence type="ECO:0000313" key="9">
    <source>
        <dbReference type="EMBL" id="SNS91440.1"/>
    </source>
</evidence>
<evidence type="ECO:0000256" key="3">
    <source>
        <dbReference type="ARBA" id="ARBA00023015"/>
    </source>
</evidence>
<dbReference type="PANTHER" id="PTHR32071:SF14">
    <property type="entry name" value="TRANSCRIPTIONAL REGULATORY PROTEIN RTCR"/>
    <property type="match status" value="1"/>
</dbReference>
<dbReference type="InterPro" id="IPR002197">
    <property type="entry name" value="HTH_Fis"/>
</dbReference>
<dbReference type="InterPro" id="IPR027417">
    <property type="entry name" value="P-loop_NTPase"/>
</dbReference>
<keyword evidence="4" id="KW-0804">Transcription</keyword>
<dbReference type="InterPro" id="IPR001789">
    <property type="entry name" value="Sig_transdc_resp-reg_receiver"/>
</dbReference>
<evidence type="ECO:0000259" key="8">
    <source>
        <dbReference type="PROSITE" id="PS50110"/>
    </source>
</evidence>
<dbReference type="InterPro" id="IPR011006">
    <property type="entry name" value="CheY-like_superfamily"/>
</dbReference>
<evidence type="ECO:0000256" key="4">
    <source>
        <dbReference type="ARBA" id="ARBA00023163"/>
    </source>
</evidence>
<feature type="domain" description="Sigma-54 factor interaction" evidence="7">
    <location>
        <begin position="215"/>
        <end position="443"/>
    </location>
</feature>
<evidence type="ECO:0000259" key="7">
    <source>
        <dbReference type="PROSITE" id="PS50045"/>
    </source>
</evidence>
<dbReference type="FunFam" id="3.40.50.300:FF:000006">
    <property type="entry name" value="DNA-binding transcriptional regulator NtrC"/>
    <property type="match status" value="1"/>
</dbReference>
<dbReference type="AlphaFoldDB" id="A0A239ICR6"/>
<dbReference type="Pfam" id="PF00158">
    <property type="entry name" value="Sigma54_activat"/>
    <property type="match status" value="1"/>
</dbReference>
<dbReference type="SMART" id="SM00382">
    <property type="entry name" value="AAA"/>
    <property type="match status" value="1"/>
</dbReference>
<dbReference type="SUPFAM" id="SSF52540">
    <property type="entry name" value="P-loop containing nucleoside triphosphate hydrolases"/>
    <property type="match status" value="1"/>
</dbReference>
<keyword evidence="5" id="KW-0597">Phosphoprotein</keyword>
<feature type="modified residue" description="4-aspartylphosphate" evidence="5">
    <location>
        <position position="125"/>
    </location>
</feature>
<evidence type="ECO:0000256" key="2">
    <source>
        <dbReference type="ARBA" id="ARBA00022840"/>
    </source>
</evidence>
<dbReference type="EMBL" id="FZOU01000003">
    <property type="protein sequence ID" value="SNS91440.1"/>
    <property type="molecule type" value="Genomic_DNA"/>
</dbReference>
<dbReference type="GO" id="GO:0043565">
    <property type="term" value="F:sequence-specific DNA binding"/>
    <property type="evidence" value="ECO:0007669"/>
    <property type="project" value="InterPro"/>
</dbReference>